<evidence type="ECO:0000259" key="1">
    <source>
        <dbReference type="Pfam" id="PF12146"/>
    </source>
</evidence>
<dbReference type="Gene3D" id="3.40.50.1820">
    <property type="entry name" value="alpha/beta hydrolase"/>
    <property type="match status" value="1"/>
</dbReference>
<reference evidence="2" key="1">
    <citation type="submission" date="2019-02" db="EMBL/GenBank/DDBJ databases">
        <authorList>
            <person name="Gruber-Vodicka R. H."/>
            <person name="Seah K. B. B."/>
        </authorList>
    </citation>
    <scope>NUCLEOTIDE SEQUENCE</scope>
    <source>
        <strain evidence="2">BECK_DK47</strain>
    </source>
</reference>
<protein>
    <recommendedName>
        <fullName evidence="1">Serine aminopeptidase S33 domain-containing protein</fullName>
    </recommendedName>
</protein>
<dbReference type="PANTHER" id="PTHR12277:SF81">
    <property type="entry name" value="PROTEIN ABHD13"/>
    <property type="match status" value="1"/>
</dbReference>
<sequence length="267" mass="29041">MNHSDLLRAVDHPRVNANIFFPRRDTGMTSPAGSEDLRIEVAPGISVAARYHPRKGDATDHAAPMLLHFHGNGEIVADYDNLAPLFHAAGASLISADYRGYGQSDGEPTARSLLDDAHKVLDFVMGMRAERGLTGPLVIMGRSLGSAPAIELAATRSDDIRGLVLESGFASTPDLLALFGITLDSLGVLPEGLRDNEDKMAEVRCPVLLLHAERDQLIEPWHARRNFERTKVAKKRLVMIPNADHNTIMMFGGKAYWGGLAEFIAGI</sequence>
<gene>
    <name evidence="2" type="ORF">BECKDK2373B_GA0170837_10813</name>
</gene>
<proteinExistence type="predicted"/>
<dbReference type="InterPro" id="IPR022742">
    <property type="entry name" value="Hydrolase_4"/>
</dbReference>
<feature type="domain" description="Serine aminopeptidase S33" evidence="1">
    <location>
        <begin position="65"/>
        <end position="170"/>
    </location>
</feature>
<dbReference type="PANTHER" id="PTHR12277">
    <property type="entry name" value="ALPHA/BETA HYDROLASE DOMAIN-CONTAINING PROTEIN"/>
    <property type="match status" value="1"/>
</dbReference>
<dbReference type="Pfam" id="PF12146">
    <property type="entry name" value="Hydrolase_4"/>
    <property type="match status" value="2"/>
</dbReference>
<accession>A0A450SZ16</accession>
<organism evidence="2">
    <name type="scientific">Candidatus Kentrum sp. DK</name>
    <dbReference type="NCBI Taxonomy" id="2126562"/>
    <lineage>
        <taxon>Bacteria</taxon>
        <taxon>Pseudomonadati</taxon>
        <taxon>Pseudomonadota</taxon>
        <taxon>Gammaproteobacteria</taxon>
        <taxon>Candidatus Kentrum</taxon>
    </lineage>
</organism>
<dbReference type="AlphaFoldDB" id="A0A450SZ16"/>
<dbReference type="InterPro" id="IPR029058">
    <property type="entry name" value="AB_hydrolase_fold"/>
</dbReference>
<dbReference type="SUPFAM" id="SSF53474">
    <property type="entry name" value="alpha/beta-Hydrolases"/>
    <property type="match status" value="1"/>
</dbReference>
<evidence type="ECO:0000313" key="2">
    <source>
        <dbReference type="EMBL" id="VFJ59212.1"/>
    </source>
</evidence>
<name>A0A450SZ16_9GAMM</name>
<dbReference type="EMBL" id="CAADEX010000081">
    <property type="protein sequence ID" value="VFJ59212.1"/>
    <property type="molecule type" value="Genomic_DNA"/>
</dbReference>
<feature type="domain" description="Serine aminopeptidase S33" evidence="1">
    <location>
        <begin position="180"/>
        <end position="248"/>
    </location>
</feature>